<evidence type="ECO:0000313" key="1">
    <source>
        <dbReference type="EMBL" id="VDM80033.1"/>
    </source>
</evidence>
<dbReference type="EMBL" id="UYYB01107162">
    <property type="protein sequence ID" value="VDM80033.1"/>
    <property type="molecule type" value="Genomic_DNA"/>
</dbReference>
<dbReference type="Proteomes" id="UP000270094">
    <property type="component" value="Unassembled WGS sequence"/>
</dbReference>
<name>A0A3P7JGX6_STRVU</name>
<accession>A0A3P7JGX6</accession>
<organism evidence="1 2">
    <name type="scientific">Strongylus vulgaris</name>
    <name type="common">Blood worm</name>
    <dbReference type="NCBI Taxonomy" id="40348"/>
    <lineage>
        <taxon>Eukaryota</taxon>
        <taxon>Metazoa</taxon>
        <taxon>Ecdysozoa</taxon>
        <taxon>Nematoda</taxon>
        <taxon>Chromadorea</taxon>
        <taxon>Rhabditida</taxon>
        <taxon>Rhabditina</taxon>
        <taxon>Rhabditomorpha</taxon>
        <taxon>Strongyloidea</taxon>
        <taxon>Strongylidae</taxon>
        <taxon>Strongylus</taxon>
    </lineage>
</organism>
<proteinExistence type="predicted"/>
<sequence>MASKTKNENIQTISSCGTIKSSQRLSSRC</sequence>
<dbReference type="AlphaFoldDB" id="A0A3P7JGX6"/>
<evidence type="ECO:0000313" key="2">
    <source>
        <dbReference type="Proteomes" id="UP000270094"/>
    </source>
</evidence>
<gene>
    <name evidence="1" type="ORF">SVUK_LOCUS15031</name>
</gene>
<protein>
    <submittedName>
        <fullName evidence="1">Uncharacterized protein</fullName>
    </submittedName>
</protein>
<keyword evidence="2" id="KW-1185">Reference proteome</keyword>
<reference evidence="1 2" key="1">
    <citation type="submission" date="2018-11" db="EMBL/GenBank/DDBJ databases">
        <authorList>
            <consortium name="Pathogen Informatics"/>
        </authorList>
    </citation>
    <scope>NUCLEOTIDE SEQUENCE [LARGE SCALE GENOMIC DNA]</scope>
</reference>